<organism evidence="1 2">
    <name type="scientific">Paucilactobacillus suebicus DSM 5007 = KCTC 3549</name>
    <dbReference type="NCBI Taxonomy" id="1423807"/>
    <lineage>
        <taxon>Bacteria</taxon>
        <taxon>Bacillati</taxon>
        <taxon>Bacillota</taxon>
        <taxon>Bacilli</taxon>
        <taxon>Lactobacillales</taxon>
        <taxon>Lactobacillaceae</taxon>
        <taxon>Paucilactobacillus</taxon>
    </lineage>
</organism>
<comment type="caution">
    <text evidence="1">The sequence shown here is derived from an EMBL/GenBank/DDBJ whole genome shotgun (WGS) entry which is preliminary data.</text>
</comment>
<evidence type="ECO:0000313" key="2">
    <source>
        <dbReference type="Proteomes" id="UP000051820"/>
    </source>
</evidence>
<name>A0A0R1WGK5_9LACO</name>
<dbReference type="PATRIC" id="fig|1423807.3.peg.1302"/>
<dbReference type="EMBL" id="AZGF01000003">
    <property type="protein sequence ID" value="KRM13132.1"/>
    <property type="molecule type" value="Genomic_DNA"/>
</dbReference>
<dbReference type="Proteomes" id="UP000051820">
    <property type="component" value="Unassembled WGS sequence"/>
</dbReference>
<dbReference type="STRING" id="1423807.FD16_GL001276"/>
<accession>A0A0R1WGK5</accession>
<reference evidence="1 2" key="1">
    <citation type="journal article" date="2015" name="Genome Announc.">
        <title>Expanding the biotechnology potential of lactobacilli through comparative genomics of 213 strains and associated genera.</title>
        <authorList>
            <person name="Sun Z."/>
            <person name="Harris H.M."/>
            <person name="McCann A."/>
            <person name="Guo C."/>
            <person name="Argimon S."/>
            <person name="Zhang W."/>
            <person name="Yang X."/>
            <person name="Jeffery I.B."/>
            <person name="Cooney J.C."/>
            <person name="Kagawa T.F."/>
            <person name="Liu W."/>
            <person name="Song Y."/>
            <person name="Salvetti E."/>
            <person name="Wrobel A."/>
            <person name="Rasinkangas P."/>
            <person name="Parkhill J."/>
            <person name="Rea M.C."/>
            <person name="O'Sullivan O."/>
            <person name="Ritari J."/>
            <person name="Douillard F.P."/>
            <person name="Paul Ross R."/>
            <person name="Yang R."/>
            <person name="Briner A.E."/>
            <person name="Felis G.E."/>
            <person name="de Vos W.M."/>
            <person name="Barrangou R."/>
            <person name="Klaenhammer T.R."/>
            <person name="Caufield P.W."/>
            <person name="Cui Y."/>
            <person name="Zhang H."/>
            <person name="O'Toole P.W."/>
        </authorList>
    </citation>
    <scope>NUCLEOTIDE SEQUENCE [LARGE SCALE GENOMIC DNA]</scope>
    <source>
        <strain evidence="1 2">DSM 5007</strain>
    </source>
</reference>
<proteinExistence type="predicted"/>
<keyword evidence="2" id="KW-1185">Reference proteome</keyword>
<evidence type="ECO:0000313" key="1">
    <source>
        <dbReference type="EMBL" id="KRM13132.1"/>
    </source>
</evidence>
<sequence>MKFELKHYRGLMLAQSIDLNNDHDINHSDHIIGSDTSKCETCGEYTSLQNKLKEVRRILNTDFKRMNSTDTIFDNKKKKYYYLCTDKYGVIYVIRDSSKLDAQEKIPTDNSEGIMCNIISQKKAFEEIKLLQSTVATQIIDFLKNDDLFLGIVCRLDNNVKNKNIKTMFG</sequence>
<gene>
    <name evidence="1" type="ORF">FD16_GL001276</name>
</gene>
<protein>
    <submittedName>
        <fullName evidence="1">Uncharacterized protein</fullName>
    </submittedName>
</protein>
<dbReference type="AlphaFoldDB" id="A0A0R1WGK5"/>